<comment type="caution">
    <text evidence="2">The sequence shown here is derived from an EMBL/GenBank/DDBJ whole genome shotgun (WGS) entry which is preliminary data.</text>
</comment>
<evidence type="ECO:0000313" key="2">
    <source>
        <dbReference type="EMBL" id="KAJ8256026.1"/>
    </source>
</evidence>
<organism evidence="2 3">
    <name type="scientific">Conger conger</name>
    <name type="common">Conger eel</name>
    <name type="synonym">Muraena conger</name>
    <dbReference type="NCBI Taxonomy" id="82655"/>
    <lineage>
        <taxon>Eukaryota</taxon>
        <taxon>Metazoa</taxon>
        <taxon>Chordata</taxon>
        <taxon>Craniata</taxon>
        <taxon>Vertebrata</taxon>
        <taxon>Euteleostomi</taxon>
        <taxon>Actinopterygii</taxon>
        <taxon>Neopterygii</taxon>
        <taxon>Teleostei</taxon>
        <taxon>Anguilliformes</taxon>
        <taxon>Congridae</taxon>
        <taxon>Conger</taxon>
    </lineage>
</organism>
<dbReference type="EMBL" id="JAFJMO010000015">
    <property type="protein sequence ID" value="KAJ8256026.1"/>
    <property type="molecule type" value="Genomic_DNA"/>
</dbReference>
<evidence type="ECO:0000313" key="3">
    <source>
        <dbReference type="Proteomes" id="UP001152803"/>
    </source>
</evidence>
<dbReference type="OrthoDB" id="10653216at2759"/>
<name>A0A9Q1D1D8_CONCO</name>
<accession>A0A9Q1D1D8</accession>
<proteinExistence type="predicted"/>
<sequence length="203" mass="21950">MTASTPGPPITPLLNPESQEEKSPSSHSAMLEAASPTGLHRGWGLVISTAVVLPVQQTRFARKVVLLDTTAVLGELGWKTYPINGRLRPGLTAPGLRPLCSKRAGGALCAYVAHSNQPVEMRQLSGGPVERMLRRSGLAARRAFISATGRVRSEFRWRRKRSLAVLGHAFPPATLAPVAVRSCAEIDRPRAKPHQTNVSRKTL</sequence>
<dbReference type="AlphaFoldDB" id="A0A9Q1D1D8"/>
<feature type="region of interest" description="Disordered" evidence="1">
    <location>
        <begin position="1"/>
        <end position="30"/>
    </location>
</feature>
<reference evidence="2" key="1">
    <citation type="journal article" date="2023" name="Science">
        <title>Genome structures resolve the early diversification of teleost fishes.</title>
        <authorList>
            <person name="Parey E."/>
            <person name="Louis A."/>
            <person name="Montfort J."/>
            <person name="Bouchez O."/>
            <person name="Roques C."/>
            <person name="Iampietro C."/>
            <person name="Lluch J."/>
            <person name="Castinel A."/>
            <person name="Donnadieu C."/>
            <person name="Desvignes T."/>
            <person name="Floi Bucao C."/>
            <person name="Jouanno E."/>
            <person name="Wen M."/>
            <person name="Mejri S."/>
            <person name="Dirks R."/>
            <person name="Jansen H."/>
            <person name="Henkel C."/>
            <person name="Chen W.J."/>
            <person name="Zahm M."/>
            <person name="Cabau C."/>
            <person name="Klopp C."/>
            <person name="Thompson A.W."/>
            <person name="Robinson-Rechavi M."/>
            <person name="Braasch I."/>
            <person name="Lecointre G."/>
            <person name="Bobe J."/>
            <person name="Postlethwait J.H."/>
            <person name="Berthelot C."/>
            <person name="Roest Crollius H."/>
            <person name="Guiguen Y."/>
        </authorList>
    </citation>
    <scope>NUCLEOTIDE SEQUENCE</scope>
    <source>
        <strain evidence="2">Concon-B</strain>
    </source>
</reference>
<dbReference type="Proteomes" id="UP001152803">
    <property type="component" value="Unassembled WGS sequence"/>
</dbReference>
<feature type="compositionally biased region" description="Pro residues" evidence="1">
    <location>
        <begin position="1"/>
        <end position="11"/>
    </location>
</feature>
<gene>
    <name evidence="2" type="ORF">COCON_G00198900</name>
</gene>
<evidence type="ECO:0000256" key="1">
    <source>
        <dbReference type="SAM" id="MobiDB-lite"/>
    </source>
</evidence>
<protein>
    <submittedName>
        <fullName evidence="2">Uncharacterized protein</fullName>
    </submittedName>
</protein>
<keyword evidence="3" id="KW-1185">Reference proteome</keyword>